<dbReference type="Pfam" id="PF01029">
    <property type="entry name" value="NusB"/>
    <property type="match status" value="1"/>
</dbReference>
<dbReference type="PRINTS" id="PR02008">
    <property type="entry name" value="RCMTFAMILY"/>
</dbReference>
<dbReference type="FunFam" id="3.40.50.150:FF:000022">
    <property type="entry name" value="Ribosomal RNA small subunit methyltransferase B"/>
    <property type="match status" value="1"/>
</dbReference>
<dbReference type="Gene3D" id="3.40.50.150">
    <property type="entry name" value="Vaccinia Virus protein VP39"/>
    <property type="match status" value="1"/>
</dbReference>
<dbReference type="InterPro" id="IPR029063">
    <property type="entry name" value="SAM-dependent_MTases_sf"/>
</dbReference>
<dbReference type="PANTHER" id="PTHR22807:SF53">
    <property type="entry name" value="RIBOSOMAL RNA SMALL SUBUNIT METHYLTRANSFERASE B-RELATED"/>
    <property type="match status" value="1"/>
</dbReference>
<dbReference type="PANTHER" id="PTHR22807">
    <property type="entry name" value="NOP2 YEAST -RELATED NOL1/NOP2/FMU SUN DOMAIN-CONTAINING"/>
    <property type="match status" value="1"/>
</dbReference>
<evidence type="ECO:0000256" key="2">
    <source>
        <dbReference type="ARBA" id="ARBA00004496"/>
    </source>
</evidence>
<dbReference type="FunFam" id="1.10.940.10:FF:000006">
    <property type="entry name" value="16S rRNA (Cytosine(967)-C(5))-methyltransferase RsmB"/>
    <property type="match status" value="1"/>
</dbReference>
<name>A0A662Z0A2_9STAP</name>
<dbReference type="InterPro" id="IPR004573">
    <property type="entry name" value="rRNA_ssu_MeTfrase_B"/>
</dbReference>
<feature type="binding site" evidence="13">
    <location>
        <position position="276"/>
    </location>
    <ligand>
        <name>S-adenosyl-L-methionine</name>
        <dbReference type="ChEBI" id="CHEBI:59789"/>
    </ligand>
</feature>
<keyword evidence="7 13" id="KW-0808">Transferase</keyword>
<evidence type="ECO:0000256" key="13">
    <source>
        <dbReference type="PROSITE-ProRule" id="PRU01023"/>
    </source>
</evidence>
<reference evidence="15 16" key="1">
    <citation type="submission" date="2016-10" db="EMBL/GenBank/DDBJ databases">
        <authorList>
            <person name="Varghese N."/>
            <person name="Submissions S."/>
        </authorList>
    </citation>
    <scope>NUCLEOTIDE SEQUENCE [LARGE SCALE GENOMIC DNA]</scope>
    <source>
        <strain evidence="15 16">IBRC-M10081</strain>
    </source>
</reference>
<evidence type="ECO:0000313" key="16">
    <source>
        <dbReference type="Proteomes" id="UP000243605"/>
    </source>
</evidence>
<accession>A0A662Z0A2</accession>
<dbReference type="OrthoDB" id="9810297at2"/>
<dbReference type="InterPro" id="IPR049560">
    <property type="entry name" value="MeTrfase_RsmB-F_NOP2_cat"/>
</dbReference>
<feature type="binding site" evidence="13">
    <location>
        <position position="303"/>
    </location>
    <ligand>
        <name>S-adenosyl-L-methionine</name>
        <dbReference type="ChEBI" id="CHEBI:59789"/>
    </ligand>
</feature>
<comment type="catalytic activity">
    <reaction evidence="12">
        <text>cytidine(967) in 16S rRNA + S-adenosyl-L-methionine = 5-methylcytidine(967) in 16S rRNA + S-adenosyl-L-homocysteine + H(+)</text>
        <dbReference type="Rhea" id="RHEA:42748"/>
        <dbReference type="Rhea" id="RHEA-COMP:10219"/>
        <dbReference type="Rhea" id="RHEA-COMP:10220"/>
        <dbReference type="ChEBI" id="CHEBI:15378"/>
        <dbReference type="ChEBI" id="CHEBI:57856"/>
        <dbReference type="ChEBI" id="CHEBI:59789"/>
        <dbReference type="ChEBI" id="CHEBI:74483"/>
        <dbReference type="ChEBI" id="CHEBI:82748"/>
        <dbReference type="EC" id="2.1.1.176"/>
    </reaction>
</comment>
<comment type="function">
    <text evidence="1">Specifically methylates the cytosine at position 967 (m5C967) of 16S rRNA.</text>
</comment>
<keyword evidence="5" id="KW-0698">rRNA processing</keyword>
<dbReference type="GO" id="GO:0008649">
    <property type="term" value="F:rRNA methyltransferase activity"/>
    <property type="evidence" value="ECO:0007669"/>
    <property type="project" value="InterPro"/>
</dbReference>
<protein>
    <recommendedName>
        <fullName evidence="3">16S rRNA (cytosine(967)-C(5))-methyltransferase</fullName>
        <ecNumber evidence="3">2.1.1.176</ecNumber>
    </recommendedName>
    <alternativeName>
        <fullName evidence="10">16S rRNA m5C967 methyltransferase</fullName>
    </alternativeName>
    <alternativeName>
        <fullName evidence="11">rRNA (cytosine-C(5)-)-methyltransferase RsmB</fullName>
    </alternativeName>
</protein>
<dbReference type="InterPro" id="IPR001678">
    <property type="entry name" value="MeTrfase_RsmB-F_NOP2_dom"/>
</dbReference>
<keyword evidence="8 13" id="KW-0949">S-adenosyl-L-methionine</keyword>
<evidence type="ECO:0000256" key="12">
    <source>
        <dbReference type="ARBA" id="ARBA00047283"/>
    </source>
</evidence>
<dbReference type="PROSITE" id="PS51686">
    <property type="entry name" value="SAM_MT_RSMB_NOP"/>
    <property type="match status" value="1"/>
</dbReference>
<dbReference type="GO" id="GO:0006355">
    <property type="term" value="P:regulation of DNA-templated transcription"/>
    <property type="evidence" value="ECO:0007669"/>
    <property type="project" value="InterPro"/>
</dbReference>
<dbReference type="AlphaFoldDB" id="A0A662Z0A2"/>
<gene>
    <name evidence="15" type="ORF">SAMN05192557_0136</name>
</gene>
<keyword evidence="16" id="KW-1185">Reference proteome</keyword>
<dbReference type="InterPro" id="IPR023267">
    <property type="entry name" value="RCMT"/>
</dbReference>
<dbReference type="EC" id="2.1.1.176" evidence="3"/>
<organism evidence="15 16">
    <name type="scientific">Aliicoccus persicus</name>
    <dbReference type="NCBI Taxonomy" id="930138"/>
    <lineage>
        <taxon>Bacteria</taxon>
        <taxon>Bacillati</taxon>
        <taxon>Bacillota</taxon>
        <taxon>Bacilli</taxon>
        <taxon>Bacillales</taxon>
        <taxon>Staphylococcaceae</taxon>
        <taxon>Aliicoccus</taxon>
    </lineage>
</organism>
<evidence type="ECO:0000256" key="9">
    <source>
        <dbReference type="ARBA" id="ARBA00022884"/>
    </source>
</evidence>
<feature type="domain" description="SAM-dependent MTase RsmB/NOP-type" evidence="14">
    <location>
        <begin position="164"/>
        <end position="430"/>
    </location>
</feature>
<dbReference type="CDD" id="cd02440">
    <property type="entry name" value="AdoMet_MTases"/>
    <property type="match status" value="1"/>
</dbReference>
<evidence type="ECO:0000313" key="15">
    <source>
        <dbReference type="EMBL" id="SEV81097.1"/>
    </source>
</evidence>
<feature type="active site" description="Nucleophile" evidence="13">
    <location>
        <position position="372"/>
    </location>
</feature>
<comment type="subcellular location">
    <subcellularLocation>
        <location evidence="2">Cytoplasm</location>
    </subcellularLocation>
</comment>
<comment type="similarity">
    <text evidence="13">Belongs to the class I-like SAM-binding methyltransferase superfamily. RsmB/NOP family.</text>
</comment>
<evidence type="ECO:0000256" key="7">
    <source>
        <dbReference type="ARBA" id="ARBA00022679"/>
    </source>
</evidence>
<dbReference type="InterPro" id="IPR054728">
    <property type="entry name" value="RsmB-like_ferredoxin"/>
</dbReference>
<dbReference type="Pfam" id="PF01189">
    <property type="entry name" value="Methyltr_RsmB-F"/>
    <property type="match status" value="1"/>
</dbReference>
<dbReference type="GO" id="GO:0005737">
    <property type="term" value="C:cytoplasm"/>
    <property type="evidence" value="ECO:0007669"/>
    <property type="project" value="UniProtKB-SubCell"/>
</dbReference>
<dbReference type="Pfam" id="PF22458">
    <property type="entry name" value="RsmF-B_ferredox"/>
    <property type="match status" value="1"/>
</dbReference>
<proteinExistence type="inferred from homology"/>
<dbReference type="Proteomes" id="UP000243605">
    <property type="component" value="Unassembled WGS sequence"/>
</dbReference>
<dbReference type="SUPFAM" id="SSF53335">
    <property type="entry name" value="S-adenosyl-L-methionine-dependent methyltransferases"/>
    <property type="match status" value="1"/>
</dbReference>
<dbReference type="Gene3D" id="3.30.70.1170">
    <property type="entry name" value="Sun protein, domain 3"/>
    <property type="match status" value="1"/>
</dbReference>
<sequence length="433" mass="49608">MNVREIALRALDKVFSGSYSNIVLNDYLNNYELNDSDRALLSEIVYGTIAKKLTLEFYLAPFIKGRMRQWQRNLLMLSVYQLVYLDRIPPYAVINEAVEITKTRGGLSASKVTNAILRNFEREPLRDFSDIKNDKTRLSVLSSIPQWIIEHWITHYKFEGAVKIAESLQDRPKLYARVNTRKTTRDTLIEQLTADGLEVEAATLHQDGIISKTNQILKHPLFFKGMYSIQDISSMFVHDAVNPKHDDVVLDACSAPGGKGLHVAEKLTDGHADLADVHPHKITLIDNAAKRLEIDNYSAFVADATAFDYGKKYDKIIVDAPCSGLGVIRRKPEIRYERKSEDIDSLVKLQLEILNHVKQFLKPGGELIYSTCTIHQMENENVAYTFMKQNEDIEFEPFDLPTLNFSGHMRQILPYEFDTDGFFIAKFKRRVIR</sequence>
<dbReference type="GO" id="GO:0003723">
    <property type="term" value="F:RNA binding"/>
    <property type="evidence" value="ECO:0007669"/>
    <property type="project" value="UniProtKB-UniRule"/>
</dbReference>
<dbReference type="Gene3D" id="1.10.940.10">
    <property type="entry name" value="NusB-like"/>
    <property type="match status" value="1"/>
</dbReference>
<evidence type="ECO:0000259" key="14">
    <source>
        <dbReference type="PROSITE" id="PS51686"/>
    </source>
</evidence>
<dbReference type="NCBIfam" id="NF011494">
    <property type="entry name" value="PRK14902.1"/>
    <property type="match status" value="1"/>
</dbReference>
<keyword evidence="6 13" id="KW-0489">Methyltransferase</keyword>
<evidence type="ECO:0000256" key="10">
    <source>
        <dbReference type="ARBA" id="ARBA00030399"/>
    </source>
</evidence>
<evidence type="ECO:0000256" key="8">
    <source>
        <dbReference type="ARBA" id="ARBA00022691"/>
    </source>
</evidence>
<evidence type="ECO:0000256" key="5">
    <source>
        <dbReference type="ARBA" id="ARBA00022552"/>
    </source>
</evidence>
<keyword evidence="4" id="KW-0963">Cytoplasm</keyword>
<keyword evidence="9 13" id="KW-0694">RNA-binding</keyword>
<dbReference type="RefSeq" id="WP_091472807.1">
    <property type="nucleotide sequence ID" value="NZ_FOIT01000001.1"/>
</dbReference>
<feature type="binding site" evidence="13">
    <location>
        <begin position="253"/>
        <end position="259"/>
    </location>
    <ligand>
        <name>S-adenosyl-L-methionine</name>
        <dbReference type="ChEBI" id="CHEBI:59789"/>
    </ligand>
</feature>
<evidence type="ECO:0000256" key="11">
    <source>
        <dbReference type="ARBA" id="ARBA00031088"/>
    </source>
</evidence>
<feature type="binding site" evidence="13">
    <location>
        <position position="319"/>
    </location>
    <ligand>
        <name>S-adenosyl-L-methionine</name>
        <dbReference type="ChEBI" id="CHEBI:59789"/>
    </ligand>
</feature>
<dbReference type="EMBL" id="FOIT01000001">
    <property type="protein sequence ID" value="SEV81097.1"/>
    <property type="molecule type" value="Genomic_DNA"/>
</dbReference>
<evidence type="ECO:0000256" key="6">
    <source>
        <dbReference type="ARBA" id="ARBA00022603"/>
    </source>
</evidence>
<evidence type="ECO:0000256" key="1">
    <source>
        <dbReference type="ARBA" id="ARBA00002724"/>
    </source>
</evidence>
<dbReference type="InterPro" id="IPR035926">
    <property type="entry name" value="NusB-like_sf"/>
</dbReference>
<dbReference type="NCBIfam" id="TIGR00563">
    <property type="entry name" value="rsmB"/>
    <property type="match status" value="1"/>
</dbReference>
<evidence type="ECO:0000256" key="4">
    <source>
        <dbReference type="ARBA" id="ARBA00022490"/>
    </source>
</evidence>
<dbReference type="SUPFAM" id="SSF48013">
    <property type="entry name" value="NusB-like"/>
    <property type="match status" value="1"/>
</dbReference>
<dbReference type="InterPro" id="IPR006027">
    <property type="entry name" value="NusB_RsmB_TIM44"/>
</dbReference>
<evidence type="ECO:0000256" key="3">
    <source>
        <dbReference type="ARBA" id="ARBA00012140"/>
    </source>
</evidence>